<dbReference type="InterPro" id="IPR051781">
    <property type="entry name" value="Metallo-dep_Hydrolase"/>
</dbReference>
<dbReference type="Gene3D" id="3.20.20.140">
    <property type="entry name" value="Metal-dependent hydrolases"/>
    <property type="match status" value="1"/>
</dbReference>
<organism evidence="1 2">
    <name type="scientific">Mycena sanguinolenta</name>
    <dbReference type="NCBI Taxonomy" id="230812"/>
    <lineage>
        <taxon>Eukaryota</taxon>
        <taxon>Fungi</taxon>
        <taxon>Dikarya</taxon>
        <taxon>Basidiomycota</taxon>
        <taxon>Agaricomycotina</taxon>
        <taxon>Agaricomycetes</taxon>
        <taxon>Agaricomycetidae</taxon>
        <taxon>Agaricales</taxon>
        <taxon>Marasmiineae</taxon>
        <taxon>Mycenaceae</taxon>
        <taxon>Mycena</taxon>
    </lineage>
</organism>
<sequence>MYNSLAANEFCQQDSCLDPYLLQLVPNQLITVSQDTGLVLDVCSFSSSSELPPETIDLRHLTVLPGFVDVHVHFFLQFLLRNILGRPSYKGKPGGSELSGATVHARKTLMAGYTSRSRSGDGKARAVPEISLRKCLSGSDPLIPGPRYFTANRAIVSTGVYGPKSSIQWNQEGVEGSSGAEAADEPAECDFVPYEGRLEQAPTGSRYTPVRHLCPSPKTEVTSQTHPRLPIRSRLTDALPATRQPPYRDLQLL</sequence>
<dbReference type="InterPro" id="IPR011059">
    <property type="entry name" value="Metal-dep_hydrolase_composite"/>
</dbReference>
<dbReference type="Gene3D" id="2.30.40.10">
    <property type="entry name" value="Urease, subunit C, domain 1"/>
    <property type="match status" value="1"/>
</dbReference>
<gene>
    <name evidence="1" type="ORF">MSAN_02470900</name>
</gene>
<comment type="caution">
    <text evidence="1">The sequence shown here is derived from an EMBL/GenBank/DDBJ whole genome shotgun (WGS) entry which is preliminary data.</text>
</comment>
<dbReference type="InterPro" id="IPR032466">
    <property type="entry name" value="Metal_Hydrolase"/>
</dbReference>
<accession>A0A8H6U4G6</accession>
<dbReference type="EMBL" id="JACAZH010000071">
    <property type="protein sequence ID" value="KAF7328691.1"/>
    <property type="molecule type" value="Genomic_DNA"/>
</dbReference>
<dbReference type="SUPFAM" id="SSF51556">
    <property type="entry name" value="Metallo-dependent hydrolases"/>
    <property type="match status" value="1"/>
</dbReference>
<reference evidence="1" key="1">
    <citation type="submission" date="2020-05" db="EMBL/GenBank/DDBJ databases">
        <title>Mycena genomes resolve the evolution of fungal bioluminescence.</title>
        <authorList>
            <person name="Tsai I.J."/>
        </authorList>
    </citation>
    <scope>NUCLEOTIDE SEQUENCE</scope>
    <source>
        <strain evidence="1">160909Yilan</strain>
    </source>
</reference>
<keyword evidence="2" id="KW-1185">Reference proteome</keyword>
<dbReference type="GO" id="GO:0016810">
    <property type="term" value="F:hydrolase activity, acting on carbon-nitrogen (but not peptide) bonds"/>
    <property type="evidence" value="ECO:0007669"/>
    <property type="project" value="InterPro"/>
</dbReference>
<name>A0A8H6U4G6_9AGAR</name>
<dbReference type="OrthoDB" id="5595695at2759"/>
<protein>
    <recommendedName>
        <fullName evidence="3">Amidohydrolase-related domain-containing protein</fullName>
    </recommendedName>
</protein>
<dbReference type="Proteomes" id="UP000623467">
    <property type="component" value="Unassembled WGS sequence"/>
</dbReference>
<dbReference type="PANTHER" id="PTHR43135:SF3">
    <property type="entry name" value="ALPHA-D-RIBOSE 1-METHYLPHOSPHONATE 5-TRIPHOSPHATE DIPHOSPHATASE"/>
    <property type="match status" value="1"/>
</dbReference>
<evidence type="ECO:0000313" key="2">
    <source>
        <dbReference type="Proteomes" id="UP000623467"/>
    </source>
</evidence>
<evidence type="ECO:0008006" key="3">
    <source>
        <dbReference type="Google" id="ProtNLM"/>
    </source>
</evidence>
<dbReference type="AlphaFoldDB" id="A0A8H6U4G6"/>
<dbReference type="PANTHER" id="PTHR43135">
    <property type="entry name" value="ALPHA-D-RIBOSE 1-METHYLPHOSPHONATE 5-TRIPHOSPHATE DIPHOSPHATASE"/>
    <property type="match status" value="1"/>
</dbReference>
<proteinExistence type="predicted"/>
<evidence type="ECO:0000313" key="1">
    <source>
        <dbReference type="EMBL" id="KAF7328691.1"/>
    </source>
</evidence>